<organism evidence="1 2">
    <name type="scientific">Mesobacillus boroniphilus</name>
    <dbReference type="NCBI Taxonomy" id="308892"/>
    <lineage>
        <taxon>Bacteria</taxon>
        <taxon>Bacillati</taxon>
        <taxon>Bacillota</taxon>
        <taxon>Bacilli</taxon>
        <taxon>Bacillales</taxon>
        <taxon>Bacillaceae</taxon>
        <taxon>Mesobacillus</taxon>
    </lineage>
</organism>
<proteinExistence type="predicted"/>
<evidence type="ECO:0000313" key="2">
    <source>
        <dbReference type="Proteomes" id="UP000761411"/>
    </source>
</evidence>
<dbReference type="Proteomes" id="UP000761411">
    <property type="component" value="Unassembled WGS sequence"/>
</dbReference>
<accession>A0A944GWL5</accession>
<keyword evidence="2" id="KW-1185">Reference proteome</keyword>
<dbReference type="EMBL" id="QTKX01000001">
    <property type="protein sequence ID" value="MBS8265088.1"/>
    <property type="molecule type" value="Genomic_DNA"/>
</dbReference>
<dbReference type="AlphaFoldDB" id="A0A944GWL5"/>
<dbReference type="RefSeq" id="WP_213368887.1">
    <property type="nucleotide sequence ID" value="NZ_QTKX01000001.1"/>
</dbReference>
<evidence type="ECO:0000313" key="1">
    <source>
        <dbReference type="EMBL" id="MBS8265088.1"/>
    </source>
</evidence>
<comment type="caution">
    <text evidence="1">The sequence shown here is derived from an EMBL/GenBank/DDBJ whole genome shotgun (WGS) entry which is preliminary data.</text>
</comment>
<name>A0A944GWL5_9BACI</name>
<reference evidence="1 2" key="1">
    <citation type="journal article" date="2021" name="Microorganisms">
        <title>Bacterial Dimethylsulfoniopropionate Biosynthesis in the East China Sea.</title>
        <authorList>
            <person name="Liu J."/>
            <person name="Zhang Y."/>
            <person name="Liu J."/>
            <person name="Zhong H."/>
            <person name="Williams B.T."/>
            <person name="Zheng Y."/>
            <person name="Curson A.R.J."/>
            <person name="Sun C."/>
            <person name="Sun H."/>
            <person name="Song D."/>
            <person name="Wagner Mackenzie B."/>
            <person name="Bermejo Martinez A."/>
            <person name="Todd J.D."/>
            <person name="Zhang X.H."/>
        </authorList>
    </citation>
    <scope>NUCLEOTIDE SEQUENCE [LARGE SCALE GENOMIC DNA]</scope>
    <source>
        <strain evidence="1 2">ESS08</strain>
    </source>
</reference>
<sequence length="296" mass="32855">MLKNDRGYALVLVLVIITITFTFALSMSSMALSARKQFNKTDEINKATDIAEMGVGHYETLLYKLVKVSNQEVSHYSTSLFDSQFYQNIKSKVLNSNNLPASRVEGNNKYVITDATIARPTNDKIIVSFKSTGKTDKETKVLTNKITVEKKKPSRAGEPAPPISSFNHKFWQSYEMAGGKEIDEYQGSSYFTQSVELKGNTQLIIHGDAFFNSSVVLKGGDKLIVYGDAIFNVPLDDKSINGSNSSICVYGFTYYVDKLGKLAVYNPFPGGDPTACPKPLNIEWFIDPVNGIEVQY</sequence>
<gene>
    <name evidence="1" type="ORF">DYI25_11600</name>
</gene>
<protein>
    <submittedName>
        <fullName evidence="1">Uncharacterized protein</fullName>
    </submittedName>
</protein>